<protein>
    <submittedName>
        <fullName evidence="1">Uncharacterized protein</fullName>
    </submittedName>
</protein>
<name>A0A7Z0MN82_9GAMM</name>
<accession>A0A7Z0MN82</accession>
<dbReference type="AlphaFoldDB" id="A0A7Z0MN82"/>
<evidence type="ECO:0000313" key="2">
    <source>
        <dbReference type="Proteomes" id="UP000537890"/>
    </source>
</evidence>
<reference evidence="1 2" key="1">
    <citation type="submission" date="2020-05" db="EMBL/GenBank/DDBJ databases">
        <title>Horizontal transmission and recombination maintain forever young bacterial symbiont genomes.</title>
        <authorList>
            <person name="Russell S.L."/>
            <person name="Pepper-Tunick E."/>
            <person name="Svedberg J."/>
            <person name="Byrne A."/>
            <person name="Ruelas Castillo J."/>
            <person name="Vollmers C."/>
            <person name="Beinart R.A."/>
            <person name="Corbett-Detig R."/>
        </authorList>
    </citation>
    <scope>NUCLEOTIDE SEQUENCE [LARGE SCALE GENOMIC DNA]</scope>
    <source>
        <strain evidence="1">4727-3</strain>
    </source>
</reference>
<organism evidence="1 2">
    <name type="scientific">Candidatus Methanofishera endochildressiae</name>
    <dbReference type="NCBI Taxonomy" id="2738884"/>
    <lineage>
        <taxon>Bacteria</taxon>
        <taxon>Pseudomonadati</taxon>
        <taxon>Pseudomonadota</taxon>
        <taxon>Gammaproteobacteria</taxon>
        <taxon>Candidatus Methanofishera</taxon>
    </lineage>
</organism>
<evidence type="ECO:0000313" key="1">
    <source>
        <dbReference type="EMBL" id="NYT46816.1"/>
    </source>
</evidence>
<gene>
    <name evidence="1" type="ORF">H0A75_03405</name>
</gene>
<dbReference type="EMBL" id="JACCHS010000043">
    <property type="protein sequence ID" value="NYT46816.1"/>
    <property type="molecule type" value="Genomic_DNA"/>
</dbReference>
<dbReference type="Proteomes" id="UP000537890">
    <property type="component" value="Unassembled WGS sequence"/>
</dbReference>
<dbReference type="Gene3D" id="3.40.50.300">
    <property type="entry name" value="P-loop containing nucleotide triphosphate hydrolases"/>
    <property type="match status" value="1"/>
</dbReference>
<proteinExistence type="predicted"/>
<comment type="caution">
    <text evidence="1">The sequence shown here is derived from an EMBL/GenBank/DDBJ whole genome shotgun (WGS) entry which is preliminary data.</text>
</comment>
<dbReference type="InterPro" id="IPR027417">
    <property type="entry name" value="P-loop_NTPase"/>
</dbReference>
<sequence length="153" mass="17372">MIQQIINRAPLADDCITIFTDTKEMARELEKILSSKLKVLPEQIALLHGENKAGDDDRTYSQDFWANIDGHLNQFKFMVTSPVIGSGISLEKNINDNAFFFFTGHLNIPAYLQQAARNRVAKKLHIYFQDNATYEGELLNSREKISLIGKTPL</sequence>